<feature type="compositionally biased region" description="Basic and acidic residues" evidence="7">
    <location>
        <begin position="220"/>
        <end position="233"/>
    </location>
</feature>
<dbReference type="PANTHER" id="PTHR30468:SF1">
    <property type="entry name" value="ALPHA-KETOGLUTARATE-DEPENDENT SULFONATE DIOXYGENASE"/>
    <property type="match status" value="1"/>
</dbReference>
<dbReference type="InterPro" id="IPR053858">
    <property type="entry name" value="Arb2_dom"/>
</dbReference>
<feature type="region of interest" description="Disordered" evidence="7">
    <location>
        <begin position="629"/>
        <end position="658"/>
    </location>
</feature>
<evidence type="ECO:0000256" key="5">
    <source>
        <dbReference type="ARBA" id="ARBA00023002"/>
    </source>
</evidence>
<evidence type="ECO:0000313" key="10">
    <source>
        <dbReference type="EMBL" id="KJX96803.1"/>
    </source>
</evidence>
<keyword evidence="6" id="KW-0408">Iron</keyword>
<dbReference type="EMBL" id="LAFY01000592">
    <property type="protein sequence ID" value="KJX96803.1"/>
    <property type="molecule type" value="Genomic_DNA"/>
</dbReference>
<dbReference type="Gene3D" id="3.60.130.10">
    <property type="entry name" value="Clavaminate synthase-like"/>
    <property type="match status" value="1"/>
</dbReference>
<dbReference type="PANTHER" id="PTHR30468">
    <property type="entry name" value="ALPHA-KETOGLUTARATE-DEPENDENT SULFONATE DIOXYGENASE"/>
    <property type="match status" value="1"/>
</dbReference>
<dbReference type="SUPFAM" id="SSF51197">
    <property type="entry name" value="Clavaminate synthase-like"/>
    <property type="match status" value="1"/>
</dbReference>
<evidence type="ECO:0000259" key="8">
    <source>
        <dbReference type="Pfam" id="PF02668"/>
    </source>
</evidence>
<dbReference type="OrthoDB" id="10257314at2759"/>
<evidence type="ECO:0000256" key="6">
    <source>
        <dbReference type="ARBA" id="ARBA00023004"/>
    </source>
</evidence>
<dbReference type="Proteomes" id="UP000033647">
    <property type="component" value="Unassembled WGS sequence"/>
</dbReference>
<evidence type="ECO:0000313" key="11">
    <source>
        <dbReference type="Proteomes" id="UP000033647"/>
    </source>
</evidence>
<dbReference type="InterPro" id="IPR051323">
    <property type="entry name" value="AtsK-like"/>
</dbReference>
<keyword evidence="4" id="KW-0223">Dioxygenase</keyword>
<feature type="domain" description="Arb2" evidence="9">
    <location>
        <begin position="310"/>
        <end position="623"/>
    </location>
</feature>
<comment type="caution">
    <text evidence="10">The sequence shown here is derived from an EMBL/GenBank/DDBJ whole genome shotgun (WGS) entry which is preliminary data.</text>
</comment>
<dbReference type="GO" id="GO:0046872">
    <property type="term" value="F:metal ion binding"/>
    <property type="evidence" value="ECO:0007669"/>
    <property type="project" value="UniProtKB-KW"/>
</dbReference>
<proteinExistence type="inferred from homology"/>
<name>A0A0F4GHP3_9PEZI</name>
<feature type="region of interest" description="Disordered" evidence="7">
    <location>
        <begin position="218"/>
        <end position="240"/>
    </location>
</feature>
<dbReference type="InterPro" id="IPR003819">
    <property type="entry name" value="TauD/TfdA-like"/>
</dbReference>
<keyword evidence="11" id="KW-1185">Reference proteome</keyword>
<evidence type="ECO:0000256" key="7">
    <source>
        <dbReference type="SAM" id="MobiDB-lite"/>
    </source>
</evidence>
<sequence length="731" mass="80006">MATRRCLAPLRSDAAASRYISAQHAVTIVRQPRTQPHRTFATPSSNTKSPAHVPPVMASPEYALTPLSPSIGASISPLPLDKPLSSSLISSLRSALLTHNILLFNQNEPLTPSQFLSFASQFGQPIEYPFVTGIPNHPEVIEVSKKATDTGSNFGGVWHSDTTYLPQPPMGSLLQALEIPPFGGGDTMLANQYAAYESLSPALKGILDGLKCIQSSAKADTTKTREDRVKDSGKGSGDLEEVHPVVRTHPETGRKALYVNVAHTTRFEGWTEEESRGLLESLWKTQMPSFPNLIKMFKANTLSASTKSDFPADLAALGFHFNADGTLRNIETGKPFDFHHTNDERTNQMRKEAVQQAVREHVLQVLRTKYNIHEYYLTPDNEVLKDKPESAHVPILMTEVSEIVNRRDVIVYVGEETQEMGIWAWRMLRDEGFLAKGTAIGLAEEAAGWGTTLKSFGETEHADYAGFQIQVEEVKGDPTPGLMILNPAELCYSPSLNKAMTLVAWNHRPALSDDGLDISLDPASNSVPGHTTSSEHINTCINHILPQFIKPTDRTYIIGVGENIPTLLENIDDDFNTNILGKSNEAMALVQPPIFDARKTLTCDGMPIYMATYARAWVDSREKVGDLVCGPGMERPDLNKPPIAEEPDKAENGEAEAEDGDIAAAQGLPVCCPHFSSGKADGVVETVFPIVMEKVMEWFFEVREAKVKAEGLSRGIASAAQSKRAASALRN</sequence>
<dbReference type="AlphaFoldDB" id="A0A0F4GHP3"/>
<dbReference type="GO" id="GO:0016706">
    <property type="term" value="F:2-oxoglutarate-dependent dioxygenase activity"/>
    <property type="evidence" value="ECO:0007669"/>
    <property type="project" value="TreeGrafter"/>
</dbReference>
<keyword evidence="5" id="KW-0560">Oxidoreductase</keyword>
<dbReference type="Pfam" id="PF02668">
    <property type="entry name" value="TauD"/>
    <property type="match status" value="1"/>
</dbReference>
<protein>
    <submittedName>
        <fullName evidence="10">Uncharacterized protein</fullName>
    </submittedName>
</protein>
<dbReference type="Pfam" id="PF22749">
    <property type="entry name" value="Arb2"/>
    <property type="match status" value="1"/>
</dbReference>
<dbReference type="STRING" id="1047168.A0A0F4GHP3"/>
<evidence type="ECO:0000256" key="1">
    <source>
        <dbReference type="ARBA" id="ARBA00001954"/>
    </source>
</evidence>
<gene>
    <name evidence="10" type="ORF">TI39_contig600g00006</name>
</gene>
<dbReference type="InterPro" id="IPR042098">
    <property type="entry name" value="TauD-like_sf"/>
</dbReference>
<evidence type="ECO:0000256" key="2">
    <source>
        <dbReference type="ARBA" id="ARBA00005896"/>
    </source>
</evidence>
<comment type="cofactor">
    <cofactor evidence="1">
        <name>Fe(2+)</name>
        <dbReference type="ChEBI" id="CHEBI:29033"/>
    </cofactor>
</comment>
<organism evidence="10 11">
    <name type="scientific">Zymoseptoria brevis</name>
    <dbReference type="NCBI Taxonomy" id="1047168"/>
    <lineage>
        <taxon>Eukaryota</taxon>
        <taxon>Fungi</taxon>
        <taxon>Dikarya</taxon>
        <taxon>Ascomycota</taxon>
        <taxon>Pezizomycotina</taxon>
        <taxon>Dothideomycetes</taxon>
        <taxon>Dothideomycetidae</taxon>
        <taxon>Mycosphaerellales</taxon>
        <taxon>Mycosphaerellaceae</taxon>
        <taxon>Zymoseptoria</taxon>
    </lineage>
</organism>
<feature type="domain" description="TauD/TfdA-like" evidence="8">
    <location>
        <begin position="65"/>
        <end position="284"/>
    </location>
</feature>
<accession>A0A0F4GHP3</accession>
<evidence type="ECO:0000259" key="9">
    <source>
        <dbReference type="Pfam" id="PF22749"/>
    </source>
</evidence>
<keyword evidence="3" id="KW-0479">Metal-binding</keyword>
<dbReference type="GO" id="GO:0005737">
    <property type="term" value="C:cytoplasm"/>
    <property type="evidence" value="ECO:0007669"/>
    <property type="project" value="TreeGrafter"/>
</dbReference>
<evidence type="ECO:0000256" key="3">
    <source>
        <dbReference type="ARBA" id="ARBA00022723"/>
    </source>
</evidence>
<evidence type="ECO:0000256" key="4">
    <source>
        <dbReference type="ARBA" id="ARBA00022964"/>
    </source>
</evidence>
<comment type="similarity">
    <text evidence="2">Belongs to the TfdA dioxygenase family.</text>
</comment>
<reference evidence="10 11" key="1">
    <citation type="submission" date="2015-03" db="EMBL/GenBank/DDBJ databases">
        <title>RNA-seq based gene annotation and comparative genomics of four Zymoseptoria species reveal species-specific pathogenicity related genes and transposable element activity.</title>
        <authorList>
            <person name="Grandaubert J."/>
            <person name="Bhattacharyya A."/>
            <person name="Stukenbrock E.H."/>
        </authorList>
    </citation>
    <scope>NUCLEOTIDE SEQUENCE [LARGE SCALE GENOMIC DNA]</scope>
    <source>
        <strain evidence="10 11">Zb18110</strain>
    </source>
</reference>